<keyword evidence="2 4" id="KW-0479">Metal-binding</keyword>
<dbReference type="PRINTS" id="PR00116">
    <property type="entry name" value="ARGINASE"/>
</dbReference>
<dbReference type="SUPFAM" id="SSF52768">
    <property type="entry name" value="Arginase/deacetylase"/>
    <property type="match status" value="1"/>
</dbReference>
<evidence type="ECO:0000256" key="1">
    <source>
        <dbReference type="ARBA" id="ARBA00009227"/>
    </source>
</evidence>
<comment type="similarity">
    <text evidence="1">Belongs to the arginase family. Agmatinase subfamily.</text>
</comment>
<evidence type="ECO:0000256" key="4">
    <source>
        <dbReference type="PIRSR" id="PIRSR036979-1"/>
    </source>
</evidence>
<feature type="binding site" evidence="4">
    <location>
        <position position="158"/>
    </location>
    <ligand>
        <name>Mn(2+)</name>
        <dbReference type="ChEBI" id="CHEBI:29035"/>
        <label>1</label>
    </ligand>
</feature>
<dbReference type="GO" id="GO:0033389">
    <property type="term" value="P:putrescine biosynthetic process from arginine, via agmatine"/>
    <property type="evidence" value="ECO:0007669"/>
    <property type="project" value="TreeGrafter"/>
</dbReference>
<dbReference type="GO" id="GO:0008783">
    <property type="term" value="F:agmatinase activity"/>
    <property type="evidence" value="ECO:0007669"/>
    <property type="project" value="UniProtKB-EC"/>
</dbReference>
<feature type="binding site" evidence="4">
    <location>
        <position position="160"/>
    </location>
    <ligand>
        <name>Mn(2+)</name>
        <dbReference type="ChEBI" id="CHEBI:29035"/>
        <label>1</label>
    </ligand>
</feature>
<comment type="cofactor">
    <cofactor evidence="4">
        <name>Mn(2+)</name>
        <dbReference type="ChEBI" id="CHEBI:29035"/>
    </cofactor>
    <text evidence="4">Binds 2 manganese ions per subunit.</text>
</comment>
<keyword evidence="3 5" id="KW-0378">Hydrolase</keyword>
<dbReference type="PANTHER" id="PTHR11358:SF26">
    <property type="entry name" value="GUANIDINO ACID HYDROLASE, MITOCHONDRIAL"/>
    <property type="match status" value="1"/>
</dbReference>
<feature type="binding site" evidence="4">
    <location>
        <position position="162"/>
    </location>
    <ligand>
        <name>Mn(2+)</name>
        <dbReference type="ChEBI" id="CHEBI:29035"/>
        <label>1</label>
    </ligand>
</feature>
<dbReference type="InterPro" id="IPR020855">
    <property type="entry name" value="Ureohydrolase_Mn_BS"/>
</dbReference>
<gene>
    <name evidence="6" type="primary">AGMAT</name>
    <name evidence="6" type="ORF">MPL3356_240123</name>
</gene>
<accession>A0A090DTP0</accession>
<dbReference type="GO" id="GO:0046872">
    <property type="term" value="F:metal ion binding"/>
    <property type="evidence" value="ECO:0007669"/>
    <property type="project" value="UniProtKB-KW"/>
</dbReference>
<feature type="binding site" evidence="4">
    <location>
        <position position="250"/>
    </location>
    <ligand>
        <name>Mn(2+)</name>
        <dbReference type="ChEBI" id="CHEBI:29035"/>
        <label>1</label>
    </ligand>
</feature>
<evidence type="ECO:0000313" key="6">
    <source>
        <dbReference type="EMBL" id="CDX17653.1"/>
    </source>
</evidence>
<name>A0A090DTP0_MESPL</name>
<evidence type="ECO:0000313" key="7">
    <source>
        <dbReference type="Proteomes" id="UP000045285"/>
    </source>
</evidence>
<feature type="binding site" evidence="4">
    <location>
        <position position="136"/>
    </location>
    <ligand>
        <name>Mn(2+)</name>
        <dbReference type="ChEBI" id="CHEBI:29035"/>
        <label>1</label>
    </ligand>
</feature>
<protein>
    <submittedName>
        <fullName evidence="6">Agmatinase, mitochondrial</fullName>
        <ecNumber evidence="6">3.5.3.11</ecNumber>
    </submittedName>
</protein>
<dbReference type="PROSITE" id="PS01053">
    <property type="entry name" value="ARGINASE_1"/>
    <property type="match status" value="1"/>
</dbReference>
<dbReference type="EMBL" id="CCMZ01000017">
    <property type="protein sequence ID" value="CDX17653.1"/>
    <property type="molecule type" value="Genomic_DNA"/>
</dbReference>
<dbReference type="STRING" id="69974.MPLDJ20_120178"/>
<dbReference type="Gene3D" id="3.40.800.10">
    <property type="entry name" value="Ureohydrolase domain"/>
    <property type="match status" value="1"/>
</dbReference>
<dbReference type="InterPro" id="IPR023696">
    <property type="entry name" value="Ureohydrolase_dom_sf"/>
</dbReference>
<dbReference type="CDD" id="cd11592">
    <property type="entry name" value="Agmatinase_PAH"/>
    <property type="match status" value="1"/>
</dbReference>
<dbReference type="Pfam" id="PF00491">
    <property type="entry name" value="Arginase"/>
    <property type="match status" value="1"/>
</dbReference>
<evidence type="ECO:0000256" key="3">
    <source>
        <dbReference type="ARBA" id="ARBA00022801"/>
    </source>
</evidence>
<dbReference type="PIRSF" id="PIRSF036979">
    <property type="entry name" value="Arginase"/>
    <property type="match status" value="1"/>
</dbReference>
<dbReference type="AlphaFoldDB" id="A0A090DTP0"/>
<dbReference type="Proteomes" id="UP000045285">
    <property type="component" value="Unassembled WGS sequence"/>
</dbReference>
<evidence type="ECO:0000256" key="5">
    <source>
        <dbReference type="RuleBase" id="RU003684"/>
    </source>
</evidence>
<dbReference type="InterPro" id="IPR006035">
    <property type="entry name" value="Ureohydrolase"/>
</dbReference>
<reference evidence="7" key="1">
    <citation type="submission" date="2014-08" db="EMBL/GenBank/DDBJ databases">
        <authorList>
            <person name="Moulin L."/>
        </authorList>
    </citation>
    <scope>NUCLEOTIDE SEQUENCE [LARGE SCALE GENOMIC DNA]</scope>
</reference>
<dbReference type="PROSITE" id="PS51409">
    <property type="entry name" value="ARGINASE_2"/>
    <property type="match status" value="1"/>
</dbReference>
<dbReference type="InterPro" id="IPR005925">
    <property type="entry name" value="Agmatinase-rel"/>
</dbReference>
<keyword evidence="4" id="KW-0464">Manganese</keyword>
<keyword evidence="7" id="KW-1185">Reference proteome</keyword>
<organism evidence="6 7">
    <name type="scientific">Mesorhizobium plurifarium</name>
    <dbReference type="NCBI Taxonomy" id="69974"/>
    <lineage>
        <taxon>Bacteria</taxon>
        <taxon>Pseudomonadati</taxon>
        <taxon>Pseudomonadota</taxon>
        <taxon>Alphaproteobacteria</taxon>
        <taxon>Hyphomicrobiales</taxon>
        <taxon>Phyllobacteriaceae</taxon>
        <taxon>Mesorhizobium</taxon>
    </lineage>
</organism>
<dbReference type="NCBIfam" id="TIGR01230">
    <property type="entry name" value="agmatinase"/>
    <property type="match status" value="1"/>
</dbReference>
<dbReference type="PANTHER" id="PTHR11358">
    <property type="entry name" value="ARGINASE/AGMATINASE"/>
    <property type="match status" value="1"/>
</dbReference>
<proteinExistence type="inferred from homology"/>
<dbReference type="EC" id="3.5.3.11" evidence="6"/>
<evidence type="ECO:0000256" key="2">
    <source>
        <dbReference type="ARBA" id="ARBA00022723"/>
    </source>
</evidence>
<feature type="binding site" evidence="4">
    <location>
        <position position="252"/>
    </location>
    <ligand>
        <name>Mn(2+)</name>
        <dbReference type="ChEBI" id="CHEBI:29035"/>
        <label>1</label>
    </ligand>
</feature>
<sequence>MANRFKVTDTMENKFHQPVDAAQVPRFAGLSTFMRLPAVPTAKGLDIALVGIPWDGGTTNRAGARHGPREIRNQSSLMRRVHHVSGTEPFSIANIADVGDLSVNPINLLDGLKRIEDGIAAIVTEGALPLAAGGDHLTTLPVLRAVAHKAPVGMIHFDAHSDTNDRYFGDNPYTHGTPFRRAIEEGLLDPKRVVQIGIRGSIYEPGEHDWATAQGVRVIYMEEFVRRGVASVMQEARDLVGDSPTYVTFDIDCIDPSMAPGTGTPELGGFTTREAQEMVRSLDGLNFAGADVVEVSPPFDLAGMTALAGATMMFELLCVMARSLADRRARA</sequence>